<feature type="compositionally biased region" description="Low complexity" evidence="1">
    <location>
        <begin position="237"/>
        <end position="252"/>
    </location>
</feature>
<accession>A0ABY6TCT0</accession>
<dbReference type="RefSeq" id="WP_126318740.1">
    <property type="nucleotide sequence ID" value="NZ_LR134408.1"/>
</dbReference>
<keyword evidence="3" id="KW-1185">Reference proteome</keyword>
<name>A0ABY6TCT0_9CORY</name>
<dbReference type="Proteomes" id="UP000280707">
    <property type="component" value="Chromosome"/>
</dbReference>
<dbReference type="EMBL" id="LR134408">
    <property type="protein sequence ID" value="VEH72600.1"/>
    <property type="molecule type" value="Genomic_DNA"/>
</dbReference>
<evidence type="ECO:0000256" key="1">
    <source>
        <dbReference type="SAM" id="MobiDB-lite"/>
    </source>
</evidence>
<feature type="region of interest" description="Disordered" evidence="1">
    <location>
        <begin position="227"/>
        <end position="255"/>
    </location>
</feature>
<gene>
    <name evidence="2" type="ORF">NCTC934_00874</name>
</gene>
<evidence type="ECO:0000313" key="2">
    <source>
        <dbReference type="EMBL" id="VEH72600.1"/>
    </source>
</evidence>
<feature type="compositionally biased region" description="Low complexity" evidence="1">
    <location>
        <begin position="288"/>
        <end position="301"/>
    </location>
</feature>
<evidence type="ECO:0000313" key="3">
    <source>
        <dbReference type="Proteomes" id="UP000280707"/>
    </source>
</evidence>
<reference evidence="2 3" key="1">
    <citation type="submission" date="2018-12" db="EMBL/GenBank/DDBJ databases">
        <authorList>
            <consortium name="Pathogen Informatics"/>
        </authorList>
    </citation>
    <scope>NUCLEOTIDE SEQUENCE [LARGE SCALE GENOMIC DNA]</scope>
    <source>
        <strain evidence="2 3">NCTC934</strain>
    </source>
</reference>
<organism evidence="2 3">
    <name type="scientific">Corynebacterium segmentosum</name>
    <dbReference type="NCBI Taxonomy" id="43990"/>
    <lineage>
        <taxon>Bacteria</taxon>
        <taxon>Bacillati</taxon>
        <taxon>Actinomycetota</taxon>
        <taxon>Actinomycetes</taxon>
        <taxon>Mycobacteriales</taxon>
        <taxon>Corynebacteriaceae</taxon>
        <taxon>Corynebacterium</taxon>
    </lineage>
</organism>
<protein>
    <submittedName>
        <fullName evidence="2">Uncharacterized protein</fullName>
    </submittedName>
</protein>
<sequence length="379" mass="39413">MVPYPLATSYFGVEHVAILEHVISGTVLSIPGVGSQPTLIDVSLEPDTYSNGWRVRSEFGFIGFLDEVEAAEYPDLHRLKASQATPQTVATIGIIDGELEVAVSLGLWPWMVPVNDQPAESALLAGGHGAVVDTAAGDLTESQLSQLETQQFFVTLKIIDDAVVASCGDTVVGPCGVLSQLPGLRAAYAAAQEAGTVLAARAYSGGGMIAVDIPAANATDTELFSPAVPPLRVPSGRTALPSTTTSRPTTPAQPEGWEFALESADIAGDLPTGSRRPVSPSANKDLGSAEASPATPSTAPENDAAPTTPRAHEKNEAAAPPASSGLADLVSSMPGSQNLSWRALPVAEEPGRFSSESARVRARRVAREQSRPRGGNHRK</sequence>
<proteinExistence type="predicted"/>
<feature type="region of interest" description="Disordered" evidence="1">
    <location>
        <begin position="267"/>
        <end position="379"/>
    </location>
</feature>